<dbReference type="AlphaFoldDB" id="A0AAE0KIT7"/>
<evidence type="ECO:0000313" key="2">
    <source>
        <dbReference type="EMBL" id="KAK3377299.1"/>
    </source>
</evidence>
<dbReference type="SUPFAM" id="SSF53474">
    <property type="entry name" value="alpha/beta-Hydrolases"/>
    <property type="match status" value="1"/>
</dbReference>
<dbReference type="InterPro" id="IPR002227">
    <property type="entry name" value="Tyrosinase_Cu-bd"/>
</dbReference>
<dbReference type="GO" id="GO:0016491">
    <property type="term" value="F:oxidoreductase activity"/>
    <property type="evidence" value="ECO:0007669"/>
    <property type="project" value="InterPro"/>
</dbReference>
<organism evidence="2 3">
    <name type="scientific">Lasiosphaeria ovina</name>
    <dbReference type="NCBI Taxonomy" id="92902"/>
    <lineage>
        <taxon>Eukaryota</taxon>
        <taxon>Fungi</taxon>
        <taxon>Dikarya</taxon>
        <taxon>Ascomycota</taxon>
        <taxon>Pezizomycotina</taxon>
        <taxon>Sordariomycetes</taxon>
        <taxon>Sordariomycetidae</taxon>
        <taxon>Sordariales</taxon>
        <taxon>Lasiosphaeriaceae</taxon>
        <taxon>Lasiosphaeria</taxon>
    </lineage>
</organism>
<feature type="domain" description="Tyrosinase copper-binding" evidence="1">
    <location>
        <begin position="97"/>
        <end position="114"/>
    </location>
</feature>
<dbReference type="InterPro" id="IPR008922">
    <property type="entry name" value="Di-copper_centre_dom_sf"/>
</dbReference>
<evidence type="ECO:0000313" key="3">
    <source>
        <dbReference type="Proteomes" id="UP001287356"/>
    </source>
</evidence>
<gene>
    <name evidence="2" type="ORF">B0T24DRAFT_701698</name>
</gene>
<protein>
    <recommendedName>
        <fullName evidence="1">Tyrosinase copper-binding domain-containing protein</fullName>
    </recommendedName>
</protein>
<keyword evidence="3" id="KW-1185">Reference proteome</keyword>
<comment type="caution">
    <text evidence="2">The sequence shown here is derived from an EMBL/GenBank/DDBJ whole genome shotgun (WGS) entry which is preliminary data.</text>
</comment>
<dbReference type="InterPro" id="IPR029058">
    <property type="entry name" value="AB_hydrolase_fold"/>
</dbReference>
<sequence length="314" mass="34966">MSTKLPEEPVVVTGVKGEHNPSRPSRHWLTYHAQALSLRAWRFAFQRRDSKSDCSYYAIAGIHGRPYTAYNGVEGRHLVGREVNIDGSANVGGYCAHTSIVFTTWHRPFLALFEYNWHADANTRGYHTLAIDRLGQGADTAHPDPLNIVQAQLHVEIIHQLITAIRKNAKNNALGQGFNKIVYVGHSFGSILGTAVGRQYPADADVTVLTGYSSTPNLGAISGYQLASAALFRPQQFTGYPLGYTIMPVEAERRANFFEGAYDPALAHFDYLTQRAFTTAYDFFAPDNTGHALFLHYSAPETLRQVHDFLDRHI</sequence>
<name>A0AAE0KIT7_9PEZI</name>
<proteinExistence type="predicted"/>
<dbReference type="EMBL" id="JAULSN010000003">
    <property type="protein sequence ID" value="KAK3377299.1"/>
    <property type="molecule type" value="Genomic_DNA"/>
</dbReference>
<dbReference type="Proteomes" id="UP001287356">
    <property type="component" value="Unassembled WGS sequence"/>
</dbReference>
<dbReference type="SUPFAM" id="SSF48056">
    <property type="entry name" value="Di-copper centre-containing domain"/>
    <property type="match status" value="1"/>
</dbReference>
<reference evidence="2" key="1">
    <citation type="journal article" date="2023" name="Mol. Phylogenet. Evol.">
        <title>Genome-scale phylogeny and comparative genomics of the fungal order Sordariales.</title>
        <authorList>
            <person name="Hensen N."/>
            <person name="Bonometti L."/>
            <person name="Westerberg I."/>
            <person name="Brannstrom I.O."/>
            <person name="Guillou S."/>
            <person name="Cros-Aarteil S."/>
            <person name="Calhoun S."/>
            <person name="Haridas S."/>
            <person name="Kuo A."/>
            <person name="Mondo S."/>
            <person name="Pangilinan J."/>
            <person name="Riley R."/>
            <person name="LaButti K."/>
            <person name="Andreopoulos B."/>
            <person name="Lipzen A."/>
            <person name="Chen C."/>
            <person name="Yan M."/>
            <person name="Daum C."/>
            <person name="Ng V."/>
            <person name="Clum A."/>
            <person name="Steindorff A."/>
            <person name="Ohm R.A."/>
            <person name="Martin F."/>
            <person name="Silar P."/>
            <person name="Natvig D.O."/>
            <person name="Lalanne C."/>
            <person name="Gautier V."/>
            <person name="Ament-Velasquez S.L."/>
            <person name="Kruys A."/>
            <person name="Hutchinson M.I."/>
            <person name="Powell A.J."/>
            <person name="Barry K."/>
            <person name="Miller A.N."/>
            <person name="Grigoriev I.V."/>
            <person name="Debuchy R."/>
            <person name="Gladieux P."/>
            <person name="Hiltunen Thoren M."/>
            <person name="Johannesson H."/>
        </authorList>
    </citation>
    <scope>NUCLEOTIDE SEQUENCE</scope>
    <source>
        <strain evidence="2">CBS 958.72</strain>
    </source>
</reference>
<accession>A0AAE0KIT7</accession>
<dbReference type="Gene3D" id="1.10.1280.10">
    <property type="entry name" value="Di-copper center containing domain from catechol oxidase"/>
    <property type="match status" value="1"/>
</dbReference>
<evidence type="ECO:0000259" key="1">
    <source>
        <dbReference type="PROSITE" id="PS00497"/>
    </source>
</evidence>
<dbReference type="PROSITE" id="PS00497">
    <property type="entry name" value="TYROSINASE_1"/>
    <property type="match status" value="1"/>
</dbReference>
<dbReference type="Pfam" id="PF00264">
    <property type="entry name" value="Tyrosinase"/>
    <property type="match status" value="1"/>
</dbReference>
<reference evidence="2" key="2">
    <citation type="submission" date="2023-06" db="EMBL/GenBank/DDBJ databases">
        <authorList>
            <consortium name="Lawrence Berkeley National Laboratory"/>
            <person name="Haridas S."/>
            <person name="Hensen N."/>
            <person name="Bonometti L."/>
            <person name="Westerberg I."/>
            <person name="Brannstrom I.O."/>
            <person name="Guillou S."/>
            <person name="Cros-Aarteil S."/>
            <person name="Calhoun S."/>
            <person name="Kuo A."/>
            <person name="Mondo S."/>
            <person name="Pangilinan J."/>
            <person name="Riley R."/>
            <person name="Labutti K."/>
            <person name="Andreopoulos B."/>
            <person name="Lipzen A."/>
            <person name="Chen C."/>
            <person name="Yanf M."/>
            <person name="Daum C."/>
            <person name="Ng V."/>
            <person name="Clum A."/>
            <person name="Steindorff A."/>
            <person name="Ohm R."/>
            <person name="Martin F."/>
            <person name="Silar P."/>
            <person name="Natvig D."/>
            <person name="Lalanne C."/>
            <person name="Gautier V."/>
            <person name="Ament-Velasquez S.L."/>
            <person name="Kruys A."/>
            <person name="Hutchinson M.I."/>
            <person name="Powell A.J."/>
            <person name="Barry K."/>
            <person name="Miller A.N."/>
            <person name="Grigoriev I.V."/>
            <person name="Debuchy R."/>
            <person name="Gladieux P."/>
            <person name="Thoren M.H."/>
            <person name="Johannesson H."/>
        </authorList>
    </citation>
    <scope>NUCLEOTIDE SEQUENCE</scope>
    <source>
        <strain evidence="2">CBS 958.72</strain>
    </source>
</reference>